<evidence type="ECO:0000313" key="2">
    <source>
        <dbReference type="Proteomes" id="UP000250140"/>
    </source>
</evidence>
<proteinExistence type="predicted"/>
<organism evidence="1 2">
    <name type="scientific">Glonium stellatum</name>
    <dbReference type="NCBI Taxonomy" id="574774"/>
    <lineage>
        <taxon>Eukaryota</taxon>
        <taxon>Fungi</taxon>
        <taxon>Dikarya</taxon>
        <taxon>Ascomycota</taxon>
        <taxon>Pezizomycotina</taxon>
        <taxon>Dothideomycetes</taxon>
        <taxon>Pleosporomycetidae</taxon>
        <taxon>Gloniales</taxon>
        <taxon>Gloniaceae</taxon>
        <taxon>Glonium</taxon>
    </lineage>
</organism>
<evidence type="ECO:0000313" key="1">
    <source>
        <dbReference type="EMBL" id="OCL11752.1"/>
    </source>
</evidence>
<dbReference type="EMBL" id="KV748993">
    <property type="protein sequence ID" value="OCL11752.1"/>
    <property type="molecule type" value="Genomic_DNA"/>
</dbReference>
<reference evidence="1 2" key="1">
    <citation type="journal article" date="2016" name="Nat. Commun.">
        <title>Ectomycorrhizal ecology is imprinted in the genome of the dominant symbiotic fungus Cenococcum geophilum.</title>
        <authorList>
            <consortium name="DOE Joint Genome Institute"/>
            <person name="Peter M."/>
            <person name="Kohler A."/>
            <person name="Ohm R.A."/>
            <person name="Kuo A."/>
            <person name="Krutzmann J."/>
            <person name="Morin E."/>
            <person name="Arend M."/>
            <person name="Barry K.W."/>
            <person name="Binder M."/>
            <person name="Choi C."/>
            <person name="Clum A."/>
            <person name="Copeland A."/>
            <person name="Grisel N."/>
            <person name="Haridas S."/>
            <person name="Kipfer T."/>
            <person name="LaButti K."/>
            <person name="Lindquist E."/>
            <person name="Lipzen A."/>
            <person name="Maire R."/>
            <person name="Meier B."/>
            <person name="Mihaltcheva S."/>
            <person name="Molinier V."/>
            <person name="Murat C."/>
            <person name="Poggeler S."/>
            <person name="Quandt C.A."/>
            <person name="Sperisen C."/>
            <person name="Tritt A."/>
            <person name="Tisserant E."/>
            <person name="Crous P.W."/>
            <person name="Henrissat B."/>
            <person name="Nehls U."/>
            <person name="Egli S."/>
            <person name="Spatafora J.W."/>
            <person name="Grigoriev I.V."/>
            <person name="Martin F.M."/>
        </authorList>
    </citation>
    <scope>NUCLEOTIDE SEQUENCE [LARGE SCALE GENOMIC DNA]</scope>
    <source>
        <strain evidence="1 2">CBS 207.34</strain>
    </source>
</reference>
<accession>A0A8E2F721</accession>
<name>A0A8E2F721_9PEZI</name>
<dbReference type="AlphaFoldDB" id="A0A8E2F721"/>
<sequence length="54" mass="5978">MIISGIELMCCSCDQAMPGKAYGLCYLAEIKINENFVASTCGEQSRCWRPFGHT</sequence>
<keyword evidence="2" id="KW-1185">Reference proteome</keyword>
<dbReference type="Proteomes" id="UP000250140">
    <property type="component" value="Unassembled WGS sequence"/>
</dbReference>
<protein>
    <submittedName>
        <fullName evidence="1">Uncharacterized protein</fullName>
    </submittedName>
</protein>
<gene>
    <name evidence="1" type="ORF">AOQ84DRAFT_178871</name>
</gene>